<dbReference type="GO" id="GO:0004340">
    <property type="term" value="F:glucokinase activity"/>
    <property type="evidence" value="ECO:0007669"/>
    <property type="project" value="UniProtKB-EC"/>
</dbReference>
<comment type="caution">
    <text evidence="2">The sequence shown here is derived from an EMBL/GenBank/DDBJ whole genome shotgun (WGS) entry which is preliminary data.</text>
</comment>
<sequence>MHIAIDVGRTDINIGLVYNGTVILKTRLPALSKEGLLRRLSDIIGAIYKLFSDSRFSLSECTGIGIAVPGVVDATSRTLASINDKYSDAVGFPFEEWFNGVFGLPCILENDARAALIGEAAYGVARGETDAVLMTIGTSIGTAAMMDGQIIRGRHHQAGILSDYFVADLEAVTNNDAVGIDTFKKLIPYWSTCIVNLIHAFDPEIVILSGELMKSQADIVPLLQEQVLKNAWTPWGNVRFVVAEDPDSSVLLGVSRLVEMEHSHRLRNFG</sequence>
<organism evidence="2 3">
    <name type="scientific">Paenibacillus aceris</name>
    <dbReference type="NCBI Taxonomy" id="869555"/>
    <lineage>
        <taxon>Bacteria</taxon>
        <taxon>Bacillati</taxon>
        <taxon>Bacillota</taxon>
        <taxon>Bacilli</taxon>
        <taxon>Bacillales</taxon>
        <taxon>Paenibacillaceae</taxon>
        <taxon>Paenibacillus</taxon>
    </lineage>
</organism>
<keyword evidence="2" id="KW-0808">Transferase</keyword>
<protein>
    <submittedName>
        <fullName evidence="2">Glucokinase</fullName>
        <ecNumber evidence="2">2.7.1.2</ecNumber>
    </submittedName>
</protein>
<comment type="similarity">
    <text evidence="1">Belongs to the ROK (NagC/XylR) family.</text>
</comment>
<proteinExistence type="inferred from homology"/>
<accession>A0ABS4HVM0</accession>
<evidence type="ECO:0000313" key="2">
    <source>
        <dbReference type="EMBL" id="MBP1962271.1"/>
    </source>
</evidence>
<dbReference type="InterPro" id="IPR043129">
    <property type="entry name" value="ATPase_NBD"/>
</dbReference>
<dbReference type="Gene3D" id="3.30.420.40">
    <property type="match status" value="3"/>
</dbReference>
<gene>
    <name evidence="2" type="ORF">J2Z65_001470</name>
</gene>
<dbReference type="Pfam" id="PF00480">
    <property type="entry name" value="ROK"/>
    <property type="match status" value="2"/>
</dbReference>
<dbReference type="RefSeq" id="WP_167061595.1">
    <property type="nucleotide sequence ID" value="NZ_JAAOZR010000024.1"/>
</dbReference>
<evidence type="ECO:0000313" key="3">
    <source>
        <dbReference type="Proteomes" id="UP001519344"/>
    </source>
</evidence>
<reference evidence="2 3" key="1">
    <citation type="submission" date="2021-03" db="EMBL/GenBank/DDBJ databases">
        <title>Genomic Encyclopedia of Type Strains, Phase IV (KMG-IV): sequencing the most valuable type-strain genomes for metagenomic binning, comparative biology and taxonomic classification.</title>
        <authorList>
            <person name="Goeker M."/>
        </authorList>
    </citation>
    <scope>NUCLEOTIDE SEQUENCE [LARGE SCALE GENOMIC DNA]</scope>
    <source>
        <strain evidence="2 3">DSM 24950</strain>
    </source>
</reference>
<dbReference type="Proteomes" id="UP001519344">
    <property type="component" value="Unassembled WGS sequence"/>
</dbReference>
<evidence type="ECO:0000256" key="1">
    <source>
        <dbReference type="ARBA" id="ARBA00006479"/>
    </source>
</evidence>
<name>A0ABS4HVM0_9BACL</name>
<dbReference type="InterPro" id="IPR000600">
    <property type="entry name" value="ROK"/>
</dbReference>
<dbReference type="EMBL" id="JAGGKV010000003">
    <property type="protein sequence ID" value="MBP1962271.1"/>
    <property type="molecule type" value="Genomic_DNA"/>
</dbReference>
<keyword evidence="3" id="KW-1185">Reference proteome</keyword>
<dbReference type="PANTHER" id="PTHR18964">
    <property type="entry name" value="ROK (REPRESSOR, ORF, KINASE) FAMILY"/>
    <property type="match status" value="1"/>
</dbReference>
<dbReference type="PANTHER" id="PTHR18964:SF149">
    <property type="entry name" value="BIFUNCTIONAL UDP-N-ACETYLGLUCOSAMINE 2-EPIMERASE_N-ACETYLMANNOSAMINE KINASE"/>
    <property type="match status" value="1"/>
</dbReference>
<dbReference type="EC" id="2.7.1.2" evidence="2"/>
<dbReference type="SUPFAM" id="SSF53067">
    <property type="entry name" value="Actin-like ATPase domain"/>
    <property type="match status" value="1"/>
</dbReference>
<dbReference type="CDD" id="cd23763">
    <property type="entry name" value="ASKHA_ATPase_ROK"/>
    <property type="match status" value="1"/>
</dbReference>